<dbReference type="AlphaFoldDB" id="A0A8H3FF86"/>
<reference evidence="2" key="1">
    <citation type="submission" date="2021-03" db="EMBL/GenBank/DDBJ databases">
        <authorList>
            <person name="Tagirdzhanova G."/>
        </authorList>
    </citation>
    <scope>NUCLEOTIDE SEQUENCE</scope>
</reference>
<feature type="compositionally biased region" description="Polar residues" evidence="1">
    <location>
        <begin position="212"/>
        <end position="234"/>
    </location>
</feature>
<feature type="compositionally biased region" description="Polar residues" evidence="1">
    <location>
        <begin position="76"/>
        <end position="97"/>
    </location>
</feature>
<gene>
    <name evidence="2" type="ORF">GOMPHAMPRED_002604</name>
</gene>
<feature type="compositionally biased region" description="Polar residues" evidence="1">
    <location>
        <begin position="185"/>
        <end position="205"/>
    </location>
</feature>
<dbReference type="EMBL" id="CAJPDQ010000018">
    <property type="protein sequence ID" value="CAF9922545.1"/>
    <property type="molecule type" value="Genomic_DNA"/>
</dbReference>
<organism evidence="2 3">
    <name type="scientific">Gomphillus americanus</name>
    <dbReference type="NCBI Taxonomy" id="1940652"/>
    <lineage>
        <taxon>Eukaryota</taxon>
        <taxon>Fungi</taxon>
        <taxon>Dikarya</taxon>
        <taxon>Ascomycota</taxon>
        <taxon>Pezizomycotina</taxon>
        <taxon>Lecanoromycetes</taxon>
        <taxon>OSLEUM clade</taxon>
        <taxon>Ostropomycetidae</taxon>
        <taxon>Ostropales</taxon>
        <taxon>Graphidaceae</taxon>
        <taxon>Gomphilloideae</taxon>
        <taxon>Gomphillus</taxon>
    </lineage>
</organism>
<evidence type="ECO:0000313" key="3">
    <source>
        <dbReference type="Proteomes" id="UP000664169"/>
    </source>
</evidence>
<name>A0A8H3FF86_9LECA</name>
<feature type="compositionally biased region" description="Polar residues" evidence="1">
    <location>
        <begin position="55"/>
        <end position="68"/>
    </location>
</feature>
<feature type="compositionally biased region" description="Polar residues" evidence="1">
    <location>
        <begin position="110"/>
        <end position="123"/>
    </location>
</feature>
<evidence type="ECO:0000313" key="2">
    <source>
        <dbReference type="EMBL" id="CAF9922545.1"/>
    </source>
</evidence>
<feature type="region of interest" description="Disordered" evidence="1">
    <location>
        <begin position="54"/>
        <end position="248"/>
    </location>
</feature>
<feature type="region of interest" description="Disordered" evidence="1">
    <location>
        <begin position="334"/>
        <end position="375"/>
    </location>
</feature>
<keyword evidence="3" id="KW-1185">Reference proteome</keyword>
<accession>A0A8H3FF86</accession>
<evidence type="ECO:0000256" key="1">
    <source>
        <dbReference type="SAM" id="MobiDB-lite"/>
    </source>
</evidence>
<sequence length="375" mass="39020">MALEDTRSVNYCLALARTIFAHSSFNQDLPILAHRKSNVRNTRNLDDVLIRSLLPRTTSGKSPGSRPSSAPVRGTKPSNHANQGLPSRSTSAVARVESNTESRPRGGEASVNSSPAREQSSSAAKRGTSGSGKRPGHTLADGRPAYRQRLDLTHRGGHPVLSPEVAPQTIDGARSIPVAGRNNRTHTAAQGSARGSQLPPDSQGGTQHGIARQQNSPNAATRLQSIRQQMQAESQRLLGIPGPPRPSQFPERRLPVARELQNQRPNHWGPDPFGPNHPWNFMYGMAARIAAGPGRPPAINGQAAAVGQAGGVRQGAGGPAGVAGGQGIGGIQGAGHGALGAGAVANQGQGPQPNQDIRPIAPASPSTASTQNHLE</sequence>
<protein>
    <submittedName>
        <fullName evidence="2">Uncharacterized protein</fullName>
    </submittedName>
</protein>
<dbReference type="Proteomes" id="UP000664169">
    <property type="component" value="Unassembled WGS sequence"/>
</dbReference>
<proteinExistence type="predicted"/>
<comment type="caution">
    <text evidence="2">The sequence shown here is derived from an EMBL/GenBank/DDBJ whole genome shotgun (WGS) entry which is preliminary data.</text>
</comment>
<feature type="compositionally biased region" description="Polar residues" evidence="1">
    <location>
        <begin position="346"/>
        <end position="355"/>
    </location>
</feature>
<feature type="compositionally biased region" description="Polar residues" evidence="1">
    <location>
        <begin position="364"/>
        <end position="375"/>
    </location>
</feature>